<comment type="catalytic activity">
    <reaction evidence="13">
        <text>L-seryl-[protein] + ATP = O-phospho-L-seryl-[protein] + ADP + H(+)</text>
        <dbReference type="Rhea" id="RHEA:17989"/>
        <dbReference type="Rhea" id="RHEA-COMP:9863"/>
        <dbReference type="Rhea" id="RHEA-COMP:11604"/>
        <dbReference type="ChEBI" id="CHEBI:15378"/>
        <dbReference type="ChEBI" id="CHEBI:29999"/>
        <dbReference type="ChEBI" id="CHEBI:30616"/>
        <dbReference type="ChEBI" id="CHEBI:83421"/>
        <dbReference type="ChEBI" id="CHEBI:456216"/>
        <dbReference type="EC" id="2.7.11.1"/>
    </reaction>
</comment>
<evidence type="ECO:0000256" key="8">
    <source>
        <dbReference type="ARBA" id="ARBA00022777"/>
    </source>
</evidence>
<dbReference type="PANTHER" id="PTHR34560:SF1">
    <property type="entry name" value="START DOMAIN-CONTAINING PROTEIN"/>
    <property type="match status" value="1"/>
</dbReference>
<dbReference type="InterPro" id="IPR008271">
    <property type="entry name" value="Ser/Thr_kinase_AS"/>
</dbReference>
<keyword evidence="4" id="KW-0808">Transferase</keyword>
<keyword evidence="5" id="KW-0479">Metal-binding</keyword>
<evidence type="ECO:0000313" key="19">
    <source>
        <dbReference type="Proteomes" id="UP000239757"/>
    </source>
</evidence>
<dbReference type="InterPro" id="IPR002048">
    <property type="entry name" value="EF_hand_dom"/>
</dbReference>
<dbReference type="SUPFAM" id="SSF47473">
    <property type="entry name" value="EF-hand"/>
    <property type="match status" value="1"/>
</dbReference>
<keyword evidence="3" id="KW-0597">Phosphoprotein</keyword>
<evidence type="ECO:0000256" key="13">
    <source>
        <dbReference type="ARBA" id="ARBA00048679"/>
    </source>
</evidence>
<dbReference type="PROSITE" id="PS00107">
    <property type="entry name" value="PROTEIN_KINASE_ATP"/>
    <property type="match status" value="1"/>
</dbReference>
<dbReference type="CDD" id="cd05117">
    <property type="entry name" value="STKc_CAMK"/>
    <property type="match status" value="1"/>
</dbReference>
<dbReference type="PANTHER" id="PTHR34560">
    <property type="entry name" value="POLYKETIDE CYCLASE/DEHYDRASE/LIPID TRANSPORT SUPERFAMILY PROTEIN"/>
    <property type="match status" value="1"/>
</dbReference>
<dbReference type="Gene3D" id="1.10.238.10">
    <property type="entry name" value="EF-hand"/>
    <property type="match status" value="2"/>
</dbReference>
<dbReference type="InterPro" id="IPR018247">
    <property type="entry name" value="EF_Hand_1_Ca_BS"/>
</dbReference>
<feature type="binding site" evidence="14">
    <location>
        <position position="790"/>
    </location>
    <ligand>
        <name>ATP</name>
        <dbReference type="ChEBI" id="CHEBI:30616"/>
    </ligand>
</feature>
<evidence type="ECO:0000256" key="14">
    <source>
        <dbReference type="PROSITE-ProRule" id="PRU10141"/>
    </source>
</evidence>
<dbReference type="FunFam" id="3.30.200.20:FF:000004">
    <property type="entry name" value="Calcium-dependent protein kinase 1"/>
    <property type="match status" value="1"/>
</dbReference>
<feature type="domain" description="EF-hand" evidence="17">
    <location>
        <begin position="1058"/>
        <end position="1093"/>
    </location>
</feature>
<feature type="region of interest" description="Disordered" evidence="15">
    <location>
        <begin position="495"/>
        <end position="526"/>
    </location>
</feature>
<dbReference type="InterPro" id="IPR000719">
    <property type="entry name" value="Prot_kinase_dom"/>
</dbReference>
<dbReference type="InterPro" id="IPR023393">
    <property type="entry name" value="START-like_dom_sf"/>
</dbReference>
<organism evidence="18 19">
    <name type="scientific">Gossypium barbadense</name>
    <name type="common">Sea Island cotton</name>
    <name type="synonym">Hibiscus barbadensis</name>
    <dbReference type="NCBI Taxonomy" id="3634"/>
    <lineage>
        <taxon>Eukaryota</taxon>
        <taxon>Viridiplantae</taxon>
        <taxon>Streptophyta</taxon>
        <taxon>Embryophyta</taxon>
        <taxon>Tracheophyta</taxon>
        <taxon>Spermatophyta</taxon>
        <taxon>Magnoliopsida</taxon>
        <taxon>eudicotyledons</taxon>
        <taxon>Gunneridae</taxon>
        <taxon>Pentapetalae</taxon>
        <taxon>rosids</taxon>
        <taxon>malvids</taxon>
        <taxon>Malvales</taxon>
        <taxon>Malvaceae</taxon>
        <taxon>Malvoideae</taxon>
        <taxon>Gossypium</taxon>
    </lineage>
</organism>
<dbReference type="EC" id="2.7.11.1" evidence="1"/>
<evidence type="ECO:0000256" key="6">
    <source>
        <dbReference type="ARBA" id="ARBA00022737"/>
    </source>
</evidence>
<dbReference type="Gene3D" id="3.30.200.20">
    <property type="entry name" value="Phosphorylase Kinase, domain 1"/>
    <property type="match status" value="1"/>
</dbReference>
<dbReference type="InterPro" id="IPR011009">
    <property type="entry name" value="Kinase-like_dom_sf"/>
</dbReference>
<accession>A0A2P5YBD9</accession>
<feature type="compositionally biased region" description="Polar residues" evidence="15">
    <location>
        <begin position="402"/>
        <end position="418"/>
    </location>
</feature>
<dbReference type="PROSITE" id="PS50011">
    <property type="entry name" value="PROTEIN_KINASE_DOM"/>
    <property type="match status" value="1"/>
</dbReference>
<comment type="similarity">
    <text evidence="11">Belongs to the protein kinase superfamily. Ser/Thr protein kinase family. CDPK subfamily.</text>
</comment>
<dbReference type="Gene3D" id="1.10.510.10">
    <property type="entry name" value="Transferase(Phosphotransferase) domain 1"/>
    <property type="match status" value="1"/>
</dbReference>
<dbReference type="FunFam" id="1.10.238.10:FF:000178">
    <property type="entry name" value="Calmodulin-2 A"/>
    <property type="match status" value="1"/>
</dbReference>
<dbReference type="SUPFAM" id="SSF56112">
    <property type="entry name" value="Protein kinase-like (PK-like)"/>
    <property type="match status" value="1"/>
</dbReference>
<feature type="region of interest" description="Disordered" evidence="15">
    <location>
        <begin position="1236"/>
        <end position="1259"/>
    </location>
</feature>
<dbReference type="Gene3D" id="3.30.530.20">
    <property type="match status" value="1"/>
</dbReference>
<comment type="catalytic activity">
    <reaction evidence="12">
        <text>L-threonyl-[protein] + ATP = O-phospho-L-threonyl-[protein] + ADP + H(+)</text>
        <dbReference type="Rhea" id="RHEA:46608"/>
        <dbReference type="Rhea" id="RHEA-COMP:11060"/>
        <dbReference type="Rhea" id="RHEA-COMP:11605"/>
        <dbReference type="ChEBI" id="CHEBI:15378"/>
        <dbReference type="ChEBI" id="CHEBI:30013"/>
        <dbReference type="ChEBI" id="CHEBI:30616"/>
        <dbReference type="ChEBI" id="CHEBI:61977"/>
        <dbReference type="ChEBI" id="CHEBI:456216"/>
        <dbReference type="EC" id="2.7.11.1"/>
    </reaction>
</comment>
<proteinExistence type="inferred from homology"/>
<dbReference type="EMBL" id="KZ663416">
    <property type="protein sequence ID" value="PPS12895.1"/>
    <property type="molecule type" value="Genomic_DNA"/>
</dbReference>
<dbReference type="FunFam" id="1.10.510.10:FF:000249">
    <property type="entry name" value="Calcium-dependent protein kinase SK5"/>
    <property type="match status" value="1"/>
</dbReference>
<dbReference type="AlphaFoldDB" id="A0A2P5YBD9"/>
<feature type="domain" description="EF-hand" evidence="17">
    <location>
        <begin position="1094"/>
        <end position="1129"/>
    </location>
</feature>
<feature type="compositionally biased region" description="Acidic residues" evidence="15">
    <location>
        <begin position="384"/>
        <end position="395"/>
    </location>
</feature>
<feature type="domain" description="EF-hand" evidence="17">
    <location>
        <begin position="1130"/>
        <end position="1165"/>
    </location>
</feature>
<keyword evidence="6" id="KW-0677">Repeat</keyword>
<evidence type="ECO:0000256" key="7">
    <source>
        <dbReference type="ARBA" id="ARBA00022741"/>
    </source>
</evidence>
<dbReference type="SMART" id="SM00220">
    <property type="entry name" value="S_TKc"/>
    <property type="match status" value="1"/>
</dbReference>
<dbReference type="Proteomes" id="UP000239757">
    <property type="component" value="Unassembled WGS sequence"/>
</dbReference>
<reference evidence="18 19" key="1">
    <citation type="submission" date="2015-01" db="EMBL/GenBank/DDBJ databases">
        <title>Genome of allotetraploid Gossypium barbadense reveals genomic plasticity and fiber elongation in cotton evolution.</title>
        <authorList>
            <person name="Chen X."/>
            <person name="Liu X."/>
            <person name="Zhao B."/>
            <person name="Zheng H."/>
            <person name="Hu Y."/>
            <person name="Lu G."/>
            <person name="Yang C."/>
            <person name="Chen J."/>
            <person name="Shan C."/>
            <person name="Zhang L."/>
            <person name="Zhou Y."/>
            <person name="Wang L."/>
            <person name="Guo W."/>
            <person name="Bai Y."/>
            <person name="Ruan J."/>
            <person name="Shangguan X."/>
            <person name="Mao Y."/>
            <person name="Jiang J."/>
            <person name="Zhu Y."/>
            <person name="Lei J."/>
            <person name="Kang H."/>
            <person name="Chen S."/>
            <person name="He X."/>
            <person name="Wang R."/>
            <person name="Wang Y."/>
            <person name="Chen J."/>
            <person name="Wang L."/>
            <person name="Yu S."/>
            <person name="Wang B."/>
            <person name="Wei J."/>
            <person name="Song S."/>
            <person name="Lu X."/>
            <person name="Gao Z."/>
            <person name="Gu W."/>
            <person name="Deng X."/>
            <person name="Ma D."/>
            <person name="Wang S."/>
            <person name="Liang W."/>
            <person name="Fang L."/>
            <person name="Cai C."/>
            <person name="Zhu X."/>
            <person name="Zhou B."/>
            <person name="Zhang Y."/>
            <person name="Chen Z."/>
            <person name="Xu S."/>
            <person name="Zhu R."/>
            <person name="Wang S."/>
            <person name="Zhang T."/>
            <person name="Zhao G."/>
        </authorList>
    </citation>
    <scope>NUCLEOTIDE SEQUENCE [LARGE SCALE GENOMIC DNA]</scope>
    <source>
        <strain evidence="19">cv. Xinhai21</strain>
        <tissue evidence="18">Leaf</tissue>
    </source>
</reference>
<dbReference type="CDD" id="cd00051">
    <property type="entry name" value="EFh"/>
    <property type="match status" value="2"/>
</dbReference>
<dbReference type="GO" id="GO:0005524">
    <property type="term" value="F:ATP binding"/>
    <property type="evidence" value="ECO:0007669"/>
    <property type="project" value="UniProtKB-UniRule"/>
</dbReference>
<evidence type="ECO:0000256" key="10">
    <source>
        <dbReference type="ARBA" id="ARBA00022840"/>
    </source>
</evidence>
<keyword evidence="2" id="KW-0723">Serine/threonine-protein kinase</keyword>
<dbReference type="PROSITE" id="PS50222">
    <property type="entry name" value="EF_HAND_2"/>
    <property type="match status" value="3"/>
</dbReference>
<feature type="domain" description="Protein kinase" evidence="16">
    <location>
        <begin position="757"/>
        <end position="1015"/>
    </location>
</feature>
<evidence type="ECO:0000313" key="18">
    <source>
        <dbReference type="EMBL" id="PPS12895.1"/>
    </source>
</evidence>
<gene>
    <name evidence="18" type="ORF">GOBAR_AA07734</name>
</gene>
<feature type="compositionally biased region" description="Low complexity" evidence="15">
    <location>
        <begin position="503"/>
        <end position="516"/>
    </location>
</feature>
<keyword evidence="7 14" id="KW-0547">Nucleotide-binding</keyword>
<dbReference type="GO" id="GO:0005509">
    <property type="term" value="F:calcium ion binding"/>
    <property type="evidence" value="ECO:0007669"/>
    <property type="project" value="InterPro"/>
</dbReference>
<evidence type="ECO:0000256" key="9">
    <source>
        <dbReference type="ARBA" id="ARBA00022837"/>
    </source>
</evidence>
<sequence>MEKKKAISQYRERLDDTLSSAELTDPETLKTLVKNQILRYAQHEKEEFSEHLLDKRAQEVSNFLDMLRSTSVDDHQVSESSETSHGEWKLKHDNEEFRVMYREGPHGTPFHTLLVEGYVDGPLDVCLCISWESPLYKKWWPQSSFPPFKVTSSTCLQKIRIGEQIALVSSMLKSEIVKCLLIFVFSEERVKVAWPLSAREALISDVNDIDKATHGFTNDGIPEAKDVVRIDVVGGFALQKVNNERSYFRTIANMDMKLDFVPPSLINFIARQLIGNGFRLYQKTVASVTNSDEDYSKALGDPLFCLIRGALFSNNKSGEVLEAQEIKREPGIFPKEDEIVPNENEIVDIQDGTNDAEPEVHANEPAGESPLKIALDAKRKAFGEIEEEESEESTCLEESIKAANQPSTNSFADSSGVNAKQRVSIRPEVKEALGTLEKAISIVRQYRFNAQSRSSSFSDEETPNFEEGAVEDSTFSAEANVCSKVEVGHEAGSKKFAEDLDTTSDNSKNSNDINNTRSGGPNSMSREVHHNKVVPASPHQNASMLPMDGNQVGLNSYGNGTIKTNGFHEKGVEKPTKPLVSSLQNTHFNGGDGTFLHFSLPAFGEEDGPHFWLKFTACILPIIVSPFLTNGYSSIASTVSLDKWIVESKEKGASDVQNQPPEEIKIVKEGTEREQEGKSKEETQMQQSKCELQILDSKPAQVSTQVTPQTAINNEEEHKVEPKKTPRRPHNVKRQSCAGLKIDSVLQTKTGHLKEYYSLGTKVGNGQFGTTFVCVEKGTGNKFACKSIAKRKLATLDDVEDVRREIQIMHHMSWHPNVVTIKGAYEDPMAVHVVMDLCAGGELFDRIVKRGHYSERKAAELARVIVGFVEACHSMGVMHRDLKPENFLFVNDEEDSPLKAIDFGLSIFFKPGDTFSVVVGSPYYVAPEVLNKCYGPEADVWSAGVIIYILLCGVPPFWGETEEEIFDEVLNGEPDFTSDPWPSISESAKDLLAKMLVRNPKKRITAHEVLRHSWVQADGVAPDSPLDSLVLGRMKQFSSMNKLKKMALRVIAQRLSQEEIAGLKEMFKMIDTDNSGQITFEELKAGLQSFGASLPESEFQALMQAADVNNSGSIDYQEFIAATLHLNMIQNEDNVMAAFSYFDRDGSGYITLDELQKACQEFGIKDIRMDEMMREVDQDNHSWVQADGVAPDSPLDSLVLGRMKQFSSMNKLKKMALRDGRIDYNEFIAMMQKGNPEVGKRDREGKGLSIGFREALPGS</sequence>
<keyword evidence="10 14" id="KW-0067">ATP-binding</keyword>
<evidence type="ECO:0000259" key="16">
    <source>
        <dbReference type="PROSITE" id="PS50011"/>
    </source>
</evidence>
<keyword evidence="9" id="KW-0106">Calcium</keyword>
<evidence type="ECO:0000259" key="17">
    <source>
        <dbReference type="PROSITE" id="PS50222"/>
    </source>
</evidence>
<dbReference type="InterPro" id="IPR011992">
    <property type="entry name" value="EF-hand-dom_pair"/>
</dbReference>
<evidence type="ECO:0000256" key="12">
    <source>
        <dbReference type="ARBA" id="ARBA00047899"/>
    </source>
</evidence>
<evidence type="ECO:0000256" key="4">
    <source>
        <dbReference type="ARBA" id="ARBA00022679"/>
    </source>
</evidence>
<evidence type="ECO:0000256" key="5">
    <source>
        <dbReference type="ARBA" id="ARBA00022723"/>
    </source>
</evidence>
<evidence type="ECO:0000256" key="2">
    <source>
        <dbReference type="ARBA" id="ARBA00022527"/>
    </source>
</evidence>
<dbReference type="Pfam" id="PF00069">
    <property type="entry name" value="Pkinase"/>
    <property type="match status" value="1"/>
</dbReference>
<dbReference type="PROSITE" id="PS00108">
    <property type="entry name" value="PROTEIN_KINASE_ST"/>
    <property type="match status" value="1"/>
</dbReference>
<dbReference type="SMART" id="SM00054">
    <property type="entry name" value="EFh"/>
    <property type="match status" value="4"/>
</dbReference>
<dbReference type="Pfam" id="PF13499">
    <property type="entry name" value="EF-hand_7"/>
    <property type="match status" value="2"/>
</dbReference>
<name>A0A2P5YBD9_GOSBA</name>
<feature type="region of interest" description="Disordered" evidence="15">
    <location>
        <begin position="383"/>
        <end position="420"/>
    </location>
</feature>
<dbReference type="PROSITE" id="PS00018">
    <property type="entry name" value="EF_HAND_1"/>
    <property type="match status" value="3"/>
</dbReference>
<dbReference type="OrthoDB" id="17317at2759"/>
<protein>
    <recommendedName>
        <fullName evidence="1">non-specific serine/threonine protein kinase</fullName>
        <ecNumber evidence="1">2.7.11.1</ecNumber>
    </recommendedName>
</protein>
<dbReference type="GO" id="GO:0043226">
    <property type="term" value="C:organelle"/>
    <property type="evidence" value="ECO:0007669"/>
    <property type="project" value="UniProtKB-ARBA"/>
</dbReference>
<dbReference type="GO" id="GO:0004674">
    <property type="term" value="F:protein serine/threonine kinase activity"/>
    <property type="evidence" value="ECO:0007669"/>
    <property type="project" value="UniProtKB-KW"/>
</dbReference>
<dbReference type="SUPFAM" id="SSF55961">
    <property type="entry name" value="Bet v1-like"/>
    <property type="match status" value="1"/>
</dbReference>
<evidence type="ECO:0000256" key="3">
    <source>
        <dbReference type="ARBA" id="ARBA00022553"/>
    </source>
</evidence>
<keyword evidence="8" id="KW-0418">Kinase</keyword>
<evidence type="ECO:0000256" key="15">
    <source>
        <dbReference type="SAM" id="MobiDB-lite"/>
    </source>
</evidence>
<evidence type="ECO:0000256" key="1">
    <source>
        <dbReference type="ARBA" id="ARBA00012513"/>
    </source>
</evidence>
<evidence type="ECO:0000256" key="11">
    <source>
        <dbReference type="ARBA" id="ARBA00024334"/>
    </source>
</evidence>
<dbReference type="InterPro" id="IPR017441">
    <property type="entry name" value="Protein_kinase_ATP_BS"/>
</dbReference>